<accession>A0ABS9LCN2</accession>
<evidence type="ECO:0000313" key="2">
    <source>
        <dbReference type="Proteomes" id="UP001165368"/>
    </source>
</evidence>
<proteinExistence type="predicted"/>
<name>A0ABS9LCN2_9MICC</name>
<gene>
    <name evidence="1" type="ORF">LVY72_21340</name>
</gene>
<reference evidence="1" key="1">
    <citation type="submission" date="2022-01" db="EMBL/GenBank/DDBJ databases">
        <authorList>
            <person name="Jo J.-H."/>
            <person name="Im W.-T."/>
        </authorList>
    </citation>
    <scope>NUCLEOTIDE SEQUENCE</scope>
    <source>
        <strain evidence="1">I2-34</strain>
    </source>
</reference>
<dbReference type="Proteomes" id="UP001165368">
    <property type="component" value="Unassembled WGS sequence"/>
</dbReference>
<evidence type="ECO:0000313" key="1">
    <source>
        <dbReference type="EMBL" id="MCG2624436.1"/>
    </source>
</evidence>
<sequence length="47" mass="4978">MGFGALARAFIAIFDGAALQYMADPDAAGHKDRFFMMIDAILAKAGV</sequence>
<evidence type="ECO:0008006" key="3">
    <source>
        <dbReference type="Google" id="ProtNLM"/>
    </source>
</evidence>
<protein>
    <recommendedName>
        <fullName evidence="3">TetR family transcriptional regulator</fullName>
    </recommendedName>
</protein>
<organism evidence="1 2">
    <name type="scientific">Arthrobacter hankyongi</name>
    <dbReference type="NCBI Taxonomy" id="2904801"/>
    <lineage>
        <taxon>Bacteria</taxon>
        <taxon>Bacillati</taxon>
        <taxon>Actinomycetota</taxon>
        <taxon>Actinomycetes</taxon>
        <taxon>Micrococcales</taxon>
        <taxon>Micrococcaceae</taxon>
        <taxon>Arthrobacter</taxon>
    </lineage>
</organism>
<keyword evidence="2" id="KW-1185">Reference proteome</keyword>
<dbReference type="EMBL" id="JAKLTQ010000025">
    <property type="protein sequence ID" value="MCG2624436.1"/>
    <property type="molecule type" value="Genomic_DNA"/>
</dbReference>
<comment type="caution">
    <text evidence="1">The sequence shown here is derived from an EMBL/GenBank/DDBJ whole genome shotgun (WGS) entry which is preliminary data.</text>
</comment>
<dbReference type="RefSeq" id="WP_237826319.1">
    <property type="nucleotide sequence ID" value="NZ_JAKLTQ010000025.1"/>
</dbReference>